<name>A0AA42CIT2_9HYPH</name>
<dbReference type="RefSeq" id="WP_282583586.1">
    <property type="nucleotide sequence ID" value="NZ_JAMOIM010000002.1"/>
</dbReference>
<dbReference type="Gene3D" id="3.75.10.10">
    <property type="entry name" value="L-arginine/glycine Amidinotransferase, Chain A"/>
    <property type="match status" value="1"/>
</dbReference>
<dbReference type="SUPFAM" id="SSF55909">
    <property type="entry name" value="Pentein"/>
    <property type="match status" value="1"/>
</dbReference>
<comment type="catalytic activity">
    <reaction evidence="2">
        <text>agmatine + H2O = N-carbamoylputrescine + NH4(+)</text>
        <dbReference type="Rhea" id="RHEA:18037"/>
        <dbReference type="ChEBI" id="CHEBI:15377"/>
        <dbReference type="ChEBI" id="CHEBI:28938"/>
        <dbReference type="ChEBI" id="CHEBI:58145"/>
        <dbReference type="ChEBI" id="CHEBI:58318"/>
        <dbReference type="EC" id="3.5.3.12"/>
    </reaction>
</comment>
<feature type="active site" description="Amidino-cysteine intermediate" evidence="2">
    <location>
        <position position="330"/>
    </location>
</feature>
<evidence type="ECO:0000313" key="3">
    <source>
        <dbReference type="EMBL" id="MCW6507216.1"/>
    </source>
</evidence>
<dbReference type="GO" id="GO:0047632">
    <property type="term" value="F:agmatine deiminase activity"/>
    <property type="evidence" value="ECO:0007669"/>
    <property type="project" value="UniProtKB-UniRule"/>
</dbReference>
<dbReference type="GO" id="GO:0004668">
    <property type="term" value="F:protein-arginine deiminase activity"/>
    <property type="evidence" value="ECO:0007669"/>
    <property type="project" value="InterPro"/>
</dbReference>
<dbReference type="EMBL" id="JAMOIM010000002">
    <property type="protein sequence ID" value="MCW6507216.1"/>
    <property type="molecule type" value="Genomic_DNA"/>
</dbReference>
<dbReference type="HAMAP" id="MF_01841">
    <property type="entry name" value="Agmatine_deimin"/>
    <property type="match status" value="1"/>
</dbReference>
<keyword evidence="1 2" id="KW-0378">Hydrolase</keyword>
<dbReference type="PANTHER" id="PTHR31377">
    <property type="entry name" value="AGMATINE DEIMINASE-RELATED"/>
    <property type="match status" value="1"/>
</dbReference>
<gene>
    <name evidence="2" type="primary">aguA</name>
    <name evidence="3" type="ORF">M8523_04200</name>
</gene>
<dbReference type="GO" id="GO:0009446">
    <property type="term" value="P:putrescine biosynthetic process"/>
    <property type="evidence" value="ECO:0007669"/>
    <property type="project" value="InterPro"/>
</dbReference>
<dbReference type="AlphaFoldDB" id="A0AA42CIT2"/>
<dbReference type="InterPro" id="IPR017754">
    <property type="entry name" value="Agmatine_deiminase"/>
</dbReference>
<reference evidence="3" key="1">
    <citation type="submission" date="2022-05" db="EMBL/GenBank/DDBJ databases">
        <authorList>
            <person name="Pankratov T."/>
        </authorList>
    </citation>
    <scope>NUCLEOTIDE SEQUENCE</scope>
    <source>
        <strain evidence="3">BP6-180914</strain>
    </source>
</reference>
<protein>
    <recommendedName>
        <fullName evidence="2">Putative agmatine deiminase</fullName>
        <ecNumber evidence="2">3.5.3.12</ecNumber>
    </recommendedName>
    <alternativeName>
        <fullName evidence="2">Agmatine iminohydrolase</fullName>
    </alternativeName>
</protein>
<evidence type="ECO:0000256" key="1">
    <source>
        <dbReference type="ARBA" id="ARBA00022801"/>
    </source>
</evidence>
<organism evidence="3 4">
    <name type="scientific">Lichenifustis flavocetrariae</name>
    <dbReference type="NCBI Taxonomy" id="2949735"/>
    <lineage>
        <taxon>Bacteria</taxon>
        <taxon>Pseudomonadati</taxon>
        <taxon>Pseudomonadota</taxon>
        <taxon>Alphaproteobacteria</taxon>
        <taxon>Hyphomicrobiales</taxon>
        <taxon>Lichenihabitantaceae</taxon>
        <taxon>Lichenifustis</taxon>
    </lineage>
</organism>
<proteinExistence type="inferred from homology"/>
<dbReference type="InterPro" id="IPR007466">
    <property type="entry name" value="Peptidyl-Arg-deiminase_porph"/>
</dbReference>
<keyword evidence="4" id="KW-1185">Reference proteome</keyword>
<sequence>MTGASESGLRMPAEWAPHERCWMAWPCRPEGWRNGLGPAREALAAVVRAIARFEPVTLLVRPEDLDEAARLTRGAAELVATELDDSWTRDTGPTFVQDRDGQLAGIDWGFNGWGLVYPGFARDARLARHILGLADARRIVGPQILEGGSIHVDGEGTLLTTEQCLLDPQRNPHLDKADIEANLTGLLGIDAVVWLPRGLTGDETRGHVDNLCCFFKPGHVLLPALADRADPDWAVLAEARAVLERSVDAKGRRFTILELPTPPRRRDKRGELMALSYVNFYVANGAIVMPGFDAASDREAARVLKAAFPDREIVVVPGHGIADGGGNIHCITQQQPRAAPAG</sequence>
<dbReference type="PANTHER" id="PTHR31377:SF0">
    <property type="entry name" value="AGMATINE DEIMINASE-RELATED"/>
    <property type="match status" value="1"/>
</dbReference>
<evidence type="ECO:0000313" key="4">
    <source>
        <dbReference type="Proteomes" id="UP001165667"/>
    </source>
</evidence>
<dbReference type="Proteomes" id="UP001165667">
    <property type="component" value="Unassembled WGS sequence"/>
</dbReference>
<dbReference type="EC" id="3.5.3.12" evidence="2"/>
<dbReference type="Pfam" id="PF04371">
    <property type="entry name" value="PAD_porph"/>
    <property type="match status" value="1"/>
</dbReference>
<comment type="similarity">
    <text evidence="2">Belongs to the agmatine deiminase family.</text>
</comment>
<comment type="caution">
    <text evidence="3">The sequence shown here is derived from an EMBL/GenBank/DDBJ whole genome shotgun (WGS) entry which is preliminary data.</text>
</comment>
<evidence type="ECO:0000256" key="2">
    <source>
        <dbReference type="HAMAP-Rule" id="MF_01841"/>
    </source>
</evidence>
<accession>A0AA42CIT2</accession>